<dbReference type="GO" id="GO:0061603">
    <property type="term" value="F:molybdenum cofactor guanylyltransferase activity"/>
    <property type="evidence" value="ECO:0007669"/>
    <property type="project" value="UniProtKB-EC"/>
</dbReference>
<gene>
    <name evidence="9" type="ORF">KL86SPO_30943</name>
</gene>
<keyword evidence="6" id="KW-0342">GTP-binding</keyword>
<name>A0A212LT19_9FIRM</name>
<dbReference type="EMBL" id="FMJE01000003">
    <property type="protein sequence ID" value="SCM80765.1"/>
    <property type="molecule type" value="Genomic_DNA"/>
</dbReference>
<dbReference type="PANTHER" id="PTHR19136:SF81">
    <property type="entry name" value="MOLYBDENUM COFACTOR GUANYLYLTRANSFERASE"/>
    <property type="match status" value="1"/>
</dbReference>
<organism evidence="9">
    <name type="scientific">uncultured Sporomusa sp</name>
    <dbReference type="NCBI Taxonomy" id="307249"/>
    <lineage>
        <taxon>Bacteria</taxon>
        <taxon>Bacillati</taxon>
        <taxon>Bacillota</taxon>
        <taxon>Negativicutes</taxon>
        <taxon>Selenomonadales</taxon>
        <taxon>Sporomusaceae</taxon>
        <taxon>Sporomusa</taxon>
        <taxon>environmental samples</taxon>
    </lineage>
</organism>
<evidence type="ECO:0000256" key="1">
    <source>
        <dbReference type="ARBA" id="ARBA00022490"/>
    </source>
</evidence>
<evidence type="ECO:0000256" key="5">
    <source>
        <dbReference type="ARBA" id="ARBA00022842"/>
    </source>
</evidence>
<dbReference type="InterPro" id="IPR013482">
    <property type="entry name" value="Molybde_CF_guanTrfase"/>
</dbReference>
<evidence type="ECO:0000256" key="6">
    <source>
        <dbReference type="ARBA" id="ARBA00023134"/>
    </source>
</evidence>
<reference evidence="9" key="1">
    <citation type="submission" date="2016-08" db="EMBL/GenBank/DDBJ databases">
        <authorList>
            <person name="Seilhamer J.J."/>
        </authorList>
    </citation>
    <scope>NUCLEOTIDE SEQUENCE</scope>
    <source>
        <strain evidence="9">86</strain>
    </source>
</reference>
<dbReference type="Pfam" id="PF12804">
    <property type="entry name" value="NTP_transf_3"/>
    <property type="match status" value="1"/>
</dbReference>
<dbReference type="AlphaFoldDB" id="A0A212LT19"/>
<dbReference type="SUPFAM" id="SSF53448">
    <property type="entry name" value="Nucleotide-diphospho-sugar transferases"/>
    <property type="match status" value="1"/>
</dbReference>
<evidence type="ECO:0000313" key="9">
    <source>
        <dbReference type="EMBL" id="SCM80765.1"/>
    </source>
</evidence>
<accession>A0A212LT19</accession>
<keyword evidence="1" id="KW-0963">Cytoplasm</keyword>
<evidence type="ECO:0000256" key="2">
    <source>
        <dbReference type="ARBA" id="ARBA00022679"/>
    </source>
</evidence>
<evidence type="ECO:0000256" key="7">
    <source>
        <dbReference type="ARBA" id="ARBA00023150"/>
    </source>
</evidence>
<evidence type="ECO:0000259" key="8">
    <source>
        <dbReference type="Pfam" id="PF12804"/>
    </source>
</evidence>
<keyword evidence="7" id="KW-0501">Molybdenum cofactor biosynthesis</keyword>
<dbReference type="EC" id="2.7.7.77" evidence="9"/>
<proteinExistence type="predicted"/>
<sequence>MGRNKSFVRLGGRPLIEIVVGKVADIFQQKPVIITNHPEEYSYLGCNMIGDIVKDKGPLGGIHAGLISSPTPYIFVFACDMPFIEKAFIHYMVNRLAGEDILIPHNGESVEPLHAIYSKQCIAAIELHLHKDHCCVQSFFQDVNIAYVEQPEMVGLNILDHYFLNVNTVEDLTAAEHYLVQSRDDLKS</sequence>
<keyword evidence="3" id="KW-0479">Metal-binding</keyword>
<evidence type="ECO:0000256" key="4">
    <source>
        <dbReference type="ARBA" id="ARBA00022741"/>
    </source>
</evidence>
<evidence type="ECO:0000256" key="3">
    <source>
        <dbReference type="ARBA" id="ARBA00022723"/>
    </source>
</evidence>
<dbReference type="GO" id="GO:0006777">
    <property type="term" value="P:Mo-molybdopterin cofactor biosynthetic process"/>
    <property type="evidence" value="ECO:0007669"/>
    <property type="project" value="UniProtKB-KW"/>
</dbReference>
<dbReference type="InterPro" id="IPR025877">
    <property type="entry name" value="MobA-like_NTP_Trfase"/>
</dbReference>
<keyword evidence="9" id="KW-0548">Nucleotidyltransferase</keyword>
<protein>
    <submittedName>
        <fullName evidence="9">Putative molybdenum cofactor guanylyltransferase</fullName>
        <ecNumber evidence="9">2.7.7.77</ecNumber>
    </submittedName>
</protein>
<keyword evidence="2 9" id="KW-0808">Transferase</keyword>
<dbReference type="CDD" id="cd02503">
    <property type="entry name" value="MobA"/>
    <property type="match status" value="1"/>
</dbReference>
<feature type="domain" description="MobA-like NTP transferase" evidence="8">
    <location>
        <begin position="1"/>
        <end position="132"/>
    </location>
</feature>
<dbReference type="InterPro" id="IPR029044">
    <property type="entry name" value="Nucleotide-diphossugar_trans"/>
</dbReference>
<dbReference type="GO" id="GO:0005525">
    <property type="term" value="F:GTP binding"/>
    <property type="evidence" value="ECO:0007669"/>
    <property type="project" value="UniProtKB-KW"/>
</dbReference>
<dbReference type="Gene3D" id="3.90.550.10">
    <property type="entry name" value="Spore Coat Polysaccharide Biosynthesis Protein SpsA, Chain A"/>
    <property type="match status" value="1"/>
</dbReference>
<keyword evidence="5" id="KW-0460">Magnesium</keyword>
<keyword evidence="4" id="KW-0547">Nucleotide-binding</keyword>
<dbReference type="GO" id="GO:0046872">
    <property type="term" value="F:metal ion binding"/>
    <property type="evidence" value="ECO:0007669"/>
    <property type="project" value="UniProtKB-KW"/>
</dbReference>
<dbReference type="PANTHER" id="PTHR19136">
    <property type="entry name" value="MOLYBDENUM COFACTOR GUANYLYLTRANSFERASE"/>
    <property type="match status" value="1"/>
</dbReference>